<dbReference type="STRING" id="35608.A0A2U1LBB0"/>
<dbReference type="Proteomes" id="UP000245207">
    <property type="component" value="Unassembled WGS sequence"/>
</dbReference>
<protein>
    <submittedName>
        <fullName evidence="1">RNA-directed DNA polymerase, eukaryota, Reverse transcriptase zinc-binding domain protein</fullName>
    </submittedName>
</protein>
<keyword evidence="1" id="KW-0808">Transferase</keyword>
<sequence>MLSIRDMIKGHVIYEIGSGDRISMWYDKWNQHGPLCDIISKRARYEARLDDNLKVSEMIVNRKWVWPDGWEDRFPVLKDLGVPDLTNKEDKVMWLTNNSQTVMFSTKQAWSDLRDVWPSVVWKNVVWFK</sequence>
<organism evidence="1 2">
    <name type="scientific">Artemisia annua</name>
    <name type="common">Sweet wormwood</name>
    <dbReference type="NCBI Taxonomy" id="35608"/>
    <lineage>
        <taxon>Eukaryota</taxon>
        <taxon>Viridiplantae</taxon>
        <taxon>Streptophyta</taxon>
        <taxon>Embryophyta</taxon>
        <taxon>Tracheophyta</taxon>
        <taxon>Spermatophyta</taxon>
        <taxon>Magnoliopsida</taxon>
        <taxon>eudicotyledons</taxon>
        <taxon>Gunneridae</taxon>
        <taxon>Pentapetalae</taxon>
        <taxon>asterids</taxon>
        <taxon>campanulids</taxon>
        <taxon>Asterales</taxon>
        <taxon>Asteraceae</taxon>
        <taxon>Asteroideae</taxon>
        <taxon>Anthemideae</taxon>
        <taxon>Artemisiinae</taxon>
        <taxon>Artemisia</taxon>
    </lineage>
</organism>
<dbReference type="GO" id="GO:0003964">
    <property type="term" value="F:RNA-directed DNA polymerase activity"/>
    <property type="evidence" value="ECO:0007669"/>
    <property type="project" value="UniProtKB-KW"/>
</dbReference>
<dbReference type="OrthoDB" id="1748554at2759"/>
<name>A0A2U1LBB0_ARTAN</name>
<gene>
    <name evidence="1" type="ORF">CTI12_AA510190</name>
</gene>
<dbReference type="EMBL" id="PKPP01010361">
    <property type="protein sequence ID" value="PWA46282.1"/>
    <property type="molecule type" value="Genomic_DNA"/>
</dbReference>
<comment type="caution">
    <text evidence="1">The sequence shown here is derived from an EMBL/GenBank/DDBJ whole genome shotgun (WGS) entry which is preliminary data.</text>
</comment>
<evidence type="ECO:0000313" key="2">
    <source>
        <dbReference type="Proteomes" id="UP000245207"/>
    </source>
</evidence>
<dbReference type="AlphaFoldDB" id="A0A2U1LBB0"/>
<keyword evidence="1" id="KW-0548">Nucleotidyltransferase</keyword>
<keyword evidence="1" id="KW-0695">RNA-directed DNA polymerase</keyword>
<reference evidence="1 2" key="1">
    <citation type="journal article" date="2018" name="Mol. Plant">
        <title>The genome of Artemisia annua provides insight into the evolution of Asteraceae family and artemisinin biosynthesis.</title>
        <authorList>
            <person name="Shen Q."/>
            <person name="Zhang L."/>
            <person name="Liao Z."/>
            <person name="Wang S."/>
            <person name="Yan T."/>
            <person name="Shi P."/>
            <person name="Liu M."/>
            <person name="Fu X."/>
            <person name="Pan Q."/>
            <person name="Wang Y."/>
            <person name="Lv Z."/>
            <person name="Lu X."/>
            <person name="Zhang F."/>
            <person name="Jiang W."/>
            <person name="Ma Y."/>
            <person name="Chen M."/>
            <person name="Hao X."/>
            <person name="Li L."/>
            <person name="Tang Y."/>
            <person name="Lv G."/>
            <person name="Zhou Y."/>
            <person name="Sun X."/>
            <person name="Brodelius P.E."/>
            <person name="Rose J.K.C."/>
            <person name="Tang K."/>
        </authorList>
    </citation>
    <scope>NUCLEOTIDE SEQUENCE [LARGE SCALE GENOMIC DNA]</scope>
    <source>
        <strain evidence="2">cv. Huhao1</strain>
        <tissue evidence="1">Leaf</tissue>
    </source>
</reference>
<keyword evidence="2" id="KW-1185">Reference proteome</keyword>
<proteinExistence type="predicted"/>
<accession>A0A2U1LBB0</accession>
<evidence type="ECO:0000313" key="1">
    <source>
        <dbReference type="EMBL" id="PWA46282.1"/>
    </source>
</evidence>